<reference evidence="2" key="1">
    <citation type="submission" date="2020-04" db="EMBL/GenBank/DDBJ databases">
        <authorList>
            <person name="Chiriac C."/>
            <person name="Salcher M."/>
            <person name="Ghai R."/>
            <person name="Kavagutti S V."/>
        </authorList>
    </citation>
    <scope>NUCLEOTIDE SEQUENCE</scope>
</reference>
<dbReference type="Gene3D" id="3.90.320.10">
    <property type="match status" value="1"/>
</dbReference>
<protein>
    <submittedName>
        <fullName evidence="2">Exodeoxyribonuclease 8, PDDEXK-like domain containing protein</fullName>
    </submittedName>
</protein>
<accession>A0A6J5M5A8</accession>
<name>A0A6J5M5A8_9CAUD</name>
<evidence type="ECO:0000313" key="2">
    <source>
        <dbReference type="EMBL" id="CAB4141928.1"/>
    </source>
</evidence>
<dbReference type="InterPro" id="IPR024432">
    <property type="entry name" value="Put_RecE_PDDEXK-like_dom"/>
</dbReference>
<dbReference type="EMBL" id="LR796397">
    <property type="protein sequence ID" value="CAB4141928.1"/>
    <property type="molecule type" value="Genomic_DNA"/>
</dbReference>
<evidence type="ECO:0000259" key="1">
    <source>
        <dbReference type="Pfam" id="PF12684"/>
    </source>
</evidence>
<gene>
    <name evidence="2" type="ORF">UFOVP428_30</name>
</gene>
<dbReference type="InterPro" id="IPR011604">
    <property type="entry name" value="PDDEXK-like_dom_sf"/>
</dbReference>
<proteinExistence type="predicted"/>
<dbReference type="Pfam" id="PF12684">
    <property type="entry name" value="DUF3799"/>
    <property type="match status" value="1"/>
</dbReference>
<organism evidence="2">
    <name type="scientific">uncultured Caudovirales phage</name>
    <dbReference type="NCBI Taxonomy" id="2100421"/>
    <lineage>
        <taxon>Viruses</taxon>
        <taxon>Duplodnaviria</taxon>
        <taxon>Heunggongvirae</taxon>
        <taxon>Uroviricota</taxon>
        <taxon>Caudoviricetes</taxon>
        <taxon>Peduoviridae</taxon>
        <taxon>Maltschvirus</taxon>
        <taxon>Maltschvirus maltsch</taxon>
    </lineage>
</organism>
<feature type="domain" description="Putative exodeoxyribonuclease 8 PDDEXK-like" evidence="1">
    <location>
        <begin position="25"/>
        <end position="238"/>
    </location>
</feature>
<sequence length="249" mass="28883">MSQYLSKSRLDLIHRSPYLYWWKYLSGEYIEPEPTPALVFGKAFHCRALEPSEWGKRYTIAPMVDRRTKEGKQLWQEFTEANADKEIITRDQDAQIEAMHRSLMRHPMANHLLTCAGDSERQLDWEIDGQPYRGVLDKLTDLGFIVDIKTTDDASPRGFAYSVRKYRYHVQAAMYLDGVTATGTKPEAFILIAIEKIAPYLCAVYYLTDSDIEAGREAYKQDVETYRRCMSLNDWPQYGTEVMPLNLNL</sequence>